<dbReference type="PANTHER" id="PTHR46020:SF4">
    <property type="entry name" value="OS04G0650200 PROTEIN"/>
    <property type="match status" value="1"/>
</dbReference>
<feature type="chain" id="PRO_5043382263" description="GDSL esterase/lipase" evidence="5">
    <location>
        <begin position="27"/>
        <end position="187"/>
    </location>
</feature>
<keyword evidence="3" id="KW-0442">Lipid degradation</keyword>
<dbReference type="EMBL" id="CAXHTB010000001">
    <property type="protein sequence ID" value="CAL0299756.1"/>
    <property type="molecule type" value="Genomic_DNA"/>
</dbReference>
<evidence type="ECO:0000256" key="4">
    <source>
        <dbReference type="ARBA" id="ARBA00023098"/>
    </source>
</evidence>
<evidence type="ECO:0008006" key="8">
    <source>
        <dbReference type="Google" id="ProtNLM"/>
    </source>
</evidence>
<dbReference type="Gene3D" id="3.40.50.1110">
    <property type="entry name" value="SGNH hydrolase"/>
    <property type="match status" value="1"/>
</dbReference>
<accession>A0AAV1VSB8</accession>
<gene>
    <name evidence="6" type="ORF">LLUT_LOCUS816</name>
</gene>
<evidence type="ECO:0000256" key="5">
    <source>
        <dbReference type="SAM" id="SignalP"/>
    </source>
</evidence>
<evidence type="ECO:0000256" key="1">
    <source>
        <dbReference type="ARBA" id="ARBA00008668"/>
    </source>
</evidence>
<organism evidence="6 7">
    <name type="scientific">Lupinus luteus</name>
    <name type="common">European yellow lupine</name>
    <dbReference type="NCBI Taxonomy" id="3873"/>
    <lineage>
        <taxon>Eukaryota</taxon>
        <taxon>Viridiplantae</taxon>
        <taxon>Streptophyta</taxon>
        <taxon>Embryophyta</taxon>
        <taxon>Tracheophyta</taxon>
        <taxon>Spermatophyta</taxon>
        <taxon>Magnoliopsida</taxon>
        <taxon>eudicotyledons</taxon>
        <taxon>Gunneridae</taxon>
        <taxon>Pentapetalae</taxon>
        <taxon>rosids</taxon>
        <taxon>fabids</taxon>
        <taxon>Fabales</taxon>
        <taxon>Fabaceae</taxon>
        <taxon>Papilionoideae</taxon>
        <taxon>50 kb inversion clade</taxon>
        <taxon>genistoids sensu lato</taxon>
        <taxon>core genistoids</taxon>
        <taxon>Genisteae</taxon>
        <taxon>Lupinus</taxon>
    </lineage>
</organism>
<evidence type="ECO:0000256" key="2">
    <source>
        <dbReference type="ARBA" id="ARBA00022801"/>
    </source>
</evidence>
<dbReference type="GO" id="GO:0016042">
    <property type="term" value="P:lipid catabolic process"/>
    <property type="evidence" value="ECO:0007669"/>
    <property type="project" value="UniProtKB-KW"/>
</dbReference>
<dbReference type="GO" id="GO:0016788">
    <property type="term" value="F:hydrolase activity, acting on ester bonds"/>
    <property type="evidence" value="ECO:0007669"/>
    <property type="project" value="InterPro"/>
</dbReference>
<feature type="signal peptide" evidence="5">
    <location>
        <begin position="1"/>
        <end position="26"/>
    </location>
</feature>
<protein>
    <recommendedName>
        <fullName evidence="8">GDSL esterase/lipase</fullName>
    </recommendedName>
</protein>
<dbReference type="InterPro" id="IPR001087">
    <property type="entry name" value="GDSL"/>
</dbReference>
<evidence type="ECO:0000313" key="6">
    <source>
        <dbReference type="EMBL" id="CAL0299756.1"/>
    </source>
</evidence>
<dbReference type="InterPro" id="IPR036514">
    <property type="entry name" value="SGNH_hydro_sf"/>
</dbReference>
<keyword evidence="7" id="KW-1185">Reference proteome</keyword>
<dbReference type="Proteomes" id="UP001497480">
    <property type="component" value="Unassembled WGS sequence"/>
</dbReference>
<sequence length="187" mass="20706">MMKQNQSIIAILPLFLILAILREVDGAKKPNRVYNSDKNPVKLFVFGDSYVDTGNFLNSRGYKPPYGMTFPGTPSGRFGDGRVLIDYIASFLKIKTPVAYVFKNSSNIQNGINFAYGGSGLFKTLLDGRNLTVQINSFEQLVKKNVYSKSDVASSIMLVIARANDYASFALKDRNLLLEPSLSQITS</sequence>
<keyword evidence="5" id="KW-0732">Signal</keyword>
<evidence type="ECO:0000313" key="7">
    <source>
        <dbReference type="Proteomes" id="UP001497480"/>
    </source>
</evidence>
<dbReference type="Pfam" id="PF00657">
    <property type="entry name" value="Lipase_GDSL"/>
    <property type="match status" value="1"/>
</dbReference>
<comment type="similarity">
    <text evidence="1">Belongs to the 'GDSL' lipolytic enzyme family.</text>
</comment>
<evidence type="ECO:0000256" key="3">
    <source>
        <dbReference type="ARBA" id="ARBA00022963"/>
    </source>
</evidence>
<comment type="caution">
    <text evidence="6">The sequence shown here is derived from an EMBL/GenBank/DDBJ whole genome shotgun (WGS) entry which is preliminary data.</text>
</comment>
<reference evidence="6 7" key="1">
    <citation type="submission" date="2024-03" db="EMBL/GenBank/DDBJ databases">
        <authorList>
            <person name="Martinez-Hernandez J."/>
        </authorList>
    </citation>
    <scope>NUCLEOTIDE SEQUENCE [LARGE SCALE GENOMIC DNA]</scope>
</reference>
<dbReference type="AlphaFoldDB" id="A0AAV1VSB8"/>
<keyword evidence="4" id="KW-0443">Lipid metabolism</keyword>
<keyword evidence="2" id="KW-0378">Hydrolase</keyword>
<dbReference type="PANTHER" id="PTHR46020">
    <property type="entry name" value="OSJNBB0059K02.9 PROTEIN"/>
    <property type="match status" value="1"/>
</dbReference>
<proteinExistence type="inferred from homology"/>
<name>A0AAV1VSB8_LUPLU</name>